<evidence type="ECO:0000256" key="1">
    <source>
        <dbReference type="ARBA" id="ARBA00004117"/>
    </source>
</evidence>
<dbReference type="InterPro" id="IPR010930">
    <property type="entry name" value="Flg_bb/hook_C_dom"/>
</dbReference>
<dbReference type="InterPro" id="IPR001444">
    <property type="entry name" value="Flag_bb_rod_N"/>
</dbReference>
<proteinExistence type="inferred from homology"/>
<comment type="subunit">
    <text evidence="5">The basal body constitutes a major portion of the flagellar organelle and consists of four rings (L,P,S, and M) mounted on a central rod. The rod consists of about 26 subunits of FlgG in the distal portion, and FlgB, FlgC and FlgF are thought to build up the proximal portion of the rod with about 6 subunits each.</text>
</comment>
<sequence>MDASSSGLSTQRIRLNVISGNIANINTTRTPEGGPYRRKETMVAALPKDKSFLEELRNAGKNQEEGDIRHAKVVGVVEDSRAPIMKFDPSHPDANEEGYVAMPNIDIYEEMVNLMQSRTSYEANVNAFNVAKGLAMRALEIGIFMTEIKNISGGVKITEGKINKDNKTEQTDKNFSQELIRSISMMEKIGHDIDVAGTNLHTVQSNVSNIRNPLHDAEGWLNQIQNVVKDMSTSDPSAATQAKTAYGKAAQTGRTTINKPEGEA</sequence>
<evidence type="ECO:0000256" key="4">
    <source>
        <dbReference type="ARBA" id="ARBA00023143"/>
    </source>
</evidence>
<comment type="subcellular location">
    <subcellularLocation>
        <location evidence="1">Bacterial flagellum basal body</location>
    </subcellularLocation>
</comment>
<keyword evidence="10" id="KW-1185">Reference proteome</keyword>
<feature type="compositionally biased region" description="Polar residues" evidence="6">
    <location>
        <begin position="234"/>
        <end position="243"/>
    </location>
</feature>
<evidence type="ECO:0000259" key="8">
    <source>
        <dbReference type="Pfam" id="PF06429"/>
    </source>
</evidence>
<evidence type="ECO:0000313" key="9">
    <source>
        <dbReference type="EMBL" id="KAK3606955.1"/>
    </source>
</evidence>
<feature type="domain" description="Flagellar basal-body/hook protein C-terminal" evidence="8">
    <location>
        <begin position="97"/>
        <end position="140"/>
    </location>
</feature>
<dbReference type="InterPro" id="IPR006299">
    <property type="entry name" value="FlgC"/>
</dbReference>
<evidence type="ECO:0000256" key="5">
    <source>
        <dbReference type="ARBA" id="ARBA00025933"/>
    </source>
</evidence>
<evidence type="ECO:0000256" key="6">
    <source>
        <dbReference type="SAM" id="MobiDB-lite"/>
    </source>
</evidence>
<dbReference type="AlphaFoldDB" id="A0AAE0TBT2"/>
<feature type="region of interest" description="Disordered" evidence="6">
    <location>
        <begin position="234"/>
        <end position="264"/>
    </location>
</feature>
<evidence type="ECO:0000256" key="2">
    <source>
        <dbReference type="ARBA" id="ARBA00009677"/>
    </source>
</evidence>
<accession>A0AAE0TBT2</accession>
<dbReference type="Pfam" id="PF06429">
    <property type="entry name" value="Flg_bbr_C"/>
    <property type="match status" value="1"/>
</dbReference>
<dbReference type="PANTHER" id="PTHR30435:SF2">
    <property type="entry name" value="FLAGELLAR BASAL-BODY ROD PROTEIN FLGC"/>
    <property type="match status" value="1"/>
</dbReference>
<comment type="similarity">
    <text evidence="2">Belongs to the flagella basal body rod proteins family.</text>
</comment>
<evidence type="ECO:0000256" key="3">
    <source>
        <dbReference type="ARBA" id="ARBA00017941"/>
    </source>
</evidence>
<dbReference type="EMBL" id="JAEAOA010001141">
    <property type="protein sequence ID" value="KAK3606955.1"/>
    <property type="molecule type" value="Genomic_DNA"/>
</dbReference>
<name>A0AAE0TBT2_9BIVA</name>
<evidence type="ECO:0000259" key="7">
    <source>
        <dbReference type="Pfam" id="PF00460"/>
    </source>
</evidence>
<reference evidence="9" key="1">
    <citation type="journal article" date="2021" name="Genome Biol. Evol.">
        <title>A High-Quality Reference Genome for a Parasitic Bivalve with Doubly Uniparental Inheritance (Bivalvia: Unionida).</title>
        <authorList>
            <person name="Smith C.H."/>
        </authorList>
    </citation>
    <scope>NUCLEOTIDE SEQUENCE</scope>
    <source>
        <strain evidence="9">CHS0354</strain>
    </source>
</reference>
<protein>
    <recommendedName>
        <fullName evidence="3">Flagellar basal-body rod protein FlgC</fullName>
    </recommendedName>
</protein>
<dbReference type="NCBIfam" id="TIGR01395">
    <property type="entry name" value="FlgC"/>
    <property type="match status" value="1"/>
</dbReference>
<gene>
    <name evidence="9" type="ORF">CHS0354_018551</name>
</gene>
<dbReference type="PANTHER" id="PTHR30435">
    <property type="entry name" value="FLAGELLAR PROTEIN"/>
    <property type="match status" value="1"/>
</dbReference>
<reference evidence="9" key="3">
    <citation type="submission" date="2023-05" db="EMBL/GenBank/DDBJ databases">
        <authorList>
            <person name="Smith C.H."/>
        </authorList>
    </citation>
    <scope>NUCLEOTIDE SEQUENCE</scope>
    <source>
        <strain evidence="9">CHS0354</strain>
        <tissue evidence="9">Mantle</tissue>
    </source>
</reference>
<dbReference type="Pfam" id="PF00460">
    <property type="entry name" value="Flg_bb_rod"/>
    <property type="match status" value="1"/>
</dbReference>
<dbReference type="Proteomes" id="UP001195483">
    <property type="component" value="Unassembled WGS sequence"/>
</dbReference>
<reference evidence="9" key="2">
    <citation type="journal article" date="2021" name="Genome Biol. Evol.">
        <title>Developing a high-quality reference genome for a parasitic bivalve with doubly uniparental inheritance (Bivalvia: Unionida).</title>
        <authorList>
            <person name="Smith C.H."/>
        </authorList>
    </citation>
    <scope>NUCLEOTIDE SEQUENCE</scope>
    <source>
        <strain evidence="9">CHS0354</strain>
        <tissue evidence="9">Mantle</tissue>
    </source>
</reference>
<comment type="caution">
    <text evidence="9">The sequence shown here is derived from an EMBL/GenBank/DDBJ whole genome shotgun (WGS) entry which is preliminary data.</text>
</comment>
<feature type="domain" description="Flagellar basal body rod protein N-terminal" evidence="7">
    <location>
        <begin position="1"/>
        <end position="29"/>
    </location>
</feature>
<organism evidence="9 10">
    <name type="scientific">Potamilus streckersoni</name>
    <dbReference type="NCBI Taxonomy" id="2493646"/>
    <lineage>
        <taxon>Eukaryota</taxon>
        <taxon>Metazoa</taxon>
        <taxon>Spiralia</taxon>
        <taxon>Lophotrochozoa</taxon>
        <taxon>Mollusca</taxon>
        <taxon>Bivalvia</taxon>
        <taxon>Autobranchia</taxon>
        <taxon>Heteroconchia</taxon>
        <taxon>Palaeoheterodonta</taxon>
        <taxon>Unionida</taxon>
        <taxon>Unionoidea</taxon>
        <taxon>Unionidae</taxon>
        <taxon>Ambleminae</taxon>
        <taxon>Lampsilini</taxon>
        <taxon>Potamilus</taxon>
    </lineage>
</organism>
<keyword evidence="4" id="KW-0975">Bacterial flagellum</keyword>
<evidence type="ECO:0000313" key="10">
    <source>
        <dbReference type="Proteomes" id="UP001195483"/>
    </source>
</evidence>